<proteinExistence type="inferred from homology"/>
<feature type="compositionally biased region" description="Basic and acidic residues" evidence="3">
    <location>
        <begin position="20"/>
        <end position="31"/>
    </location>
</feature>
<dbReference type="Pfam" id="PF10046">
    <property type="entry name" value="BLOC1_2"/>
    <property type="match status" value="1"/>
</dbReference>
<evidence type="ECO:0000256" key="2">
    <source>
        <dbReference type="SAM" id="Coils"/>
    </source>
</evidence>
<feature type="coiled-coil region" evidence="2">
    <location>
        <begin position="95"/>
        <end position="129"/>
    </location>
</feature>
<feature type="region of interest" description="Disordered" evidence="3">
    <location>
        <begin position="1"/>
        <end position="31"/>
    </location>
</feature>
<organism evidence="4 6">
    <name type="scientific">Adiantum capillus-veneris</name>
    <name type="common">Maidenhair fern</name>
    <dbReference type="NCBI Taxonomy" id="13818"/>
    <lineage>
        <taxon>Eukaryota</taxon>
        <taxon>Viridiplantae</taxon>
        <taxon>Streptophyta</taxon>
        <taxon>Embryophyta</taxon>
        <taxon>Tracheophyta</taxon>
        <taxon>Polypodiopsida</taxon>
        <taxon>Polypodiidae</taxon>
        <taxon>Polypodiales</taxon>
        <taxon>Pteridineae</taxon>
        <taxon>Pteridaceae</taxon>
        <taxon>Vittarioideae</taxon>
        <taxon>Adiantum</taxon>
    </lineage>
</organism>
<evidence type="ECO:0000256" key="3">
    <source>
        <dbReference type="SAM" id="MobiDB-lite"/>
    </source>
</evidence>
<dbReference type="EMBL" id="JABFUD020000025">
    <property type="protein sequence ID" value="KAI5059387.1"/>
    <property type="molecule type" value="Genomic_DNA"/>
</dbReference>
<evidence type="ECO:0000313" key="4">
    <source>
        <dbReference type="EMBL" id="KAI5059387.1"/>
    </source>
</evidence>
<evidence type="ECO:0000313" key="5">
    <source>
        <dbReference type="EMBL" id="KAI5059807.1"/>
    </source>
</evidence>
<evidence type="ECO:0000256" key="1">
    <source>
        <dbReference type="ARBA" id="ARBA00008468"/>
    </source>
</evidence>
<dbReference type="PANTHER" id="PTHR47882:SF1">
    <property type="entry name" value="BIOGENESIS OF LYSOSOME-RELATED ORGANELLES COMPLEX 1 SUBUNIT 2"/>
    <property type="match status" value="1"/>
</dbReference>
<gene>
    <name evidence="4" type="ORF">GOP47_0025706</name>
    <name evidence="5" type="ORF">GOP47_0026126</name>
</gene>
<keyword evidence="2" id="KW-0175">Coiled coil</keyword>
<sequence length="147" mass="16608">MSGESSQQKSTSRGINGEPQELKWRGKDSEVEPHKDPLAAAFSSLFVNVANIVQSQLQCDTESLELLERMNLRTAEEYNEFGDFAAGLRVFVERLKLKNDSFQQFNQQIDEIEHEVSELEGAVSFLNNHTSAIESKLRRAYAEGLID</sequence>
<comment type="similarity">
    <text evidence="1">Belongs to the BLOC1S2 family.</text>
</comment>
<dbReference type="Proteomes" id="UP000886520">
    <property type="component" value="Chromosome 25"/>
</dbReference>
<dbReference type="OrthoDB" id="444265at2759"/>
<dbReference type="PANTHER" id="PTHR47882">
    <property type="entry name" value="BIOGENESIS OF LYSOSOME-RELATED ORGANELLES COMPLEX 1 SUBUNIT 2"/>
    <property type="match status" value="1"/>
</dbReference>
<evidence type="ECO:0008006" key="7">
    <source>
        <dbReference type="Google" id="ProtNLM"/>
    </source>
</evidence>
<dbReference type="EMBL" id="JABFUD020000025">
    <property type="protein sequence ID" value="KAI5059807.1"/>
    <property type="molecule type" value="Genomic_DNA"/>
</dbReference>
<keyword evidence="6" id="KW-1185">Reference proteome</keyword>
<name>A0A9D4U152_ADICA</name>
<reference evidence="4" key="1">
    <citation type="submission" date="2021-01" db="EMBL/GenBank/DDBJ databases">
        <title>Adiantum capillus-veneris genome.</title>
        <authorList>
            <person name="Fang Y."/>
            <person name="Liao Q."/>
        </authorList>
    </citation>
    <scope>NUCLEOTIDE SEQUENCE</scope>
    <source>
        <strain evidence="4">H3</strain>
        <tissue evidence="4">Leaf</tissue>
    </source>
</reference>
<feature type="compositionally biased region" description="Polar residues" evidence="3">
    <location>
        <begin position="1"/>
        <end position="14"/>
    </location>
</feature>
<dbReference type="AlphaFoldDB" id="A0A9D4U152"/>
<dbReference type="InterPro" id="IPR019269">
    <property type="entry name" value="BLOC1_su2"/>
</dbReference>
<comment type="caution">
    <text evidence="4">The sequence shown here is derived from an EMBL/GenBank/DDBJ whole genome shotgun (WGS) entry which is preliminary data.</text>
</comment>
<accession>A0A9D4U152</accession>
<protein>
    <recommendedName>
        <fullName evidence="7">Biogenesis of lysosome-related organelles complex 1 subunit 2</fullName>
    </recommendedName>
</protein>
<evidence type="ECO:0000313" key="6">
    <source>
        <dbReference type="Proteomes" id="UP000886520"/>
    </source>
</evidence>